<dbReference type="Proteomes" id="UP001172911">
    <property type="component" value="Unassembled WGS sequence"/>
</dbReference>
<gene>
    <name evidence="3" type="ORF">P6N53_14055</name>
</gene>
<evidence type="ECO:0000313" key="3">
    <source>
        <dbReference type="EMBL" id="MDO7788346.1"/>
    </source>
</evidence>
<dbReference type="Pfam" id="PF01973">
    <property type="entry name" value="MptE-like"/>
    <property type="match status" value="1"/>
</dbReference>
<dbReference type="InterPro" id="IPR002826">
    <property type="entry name" value="MptE-like"/>
</dbReference>
<dbReference type="Pfam" id="PF20157">
    <property type="entry name" value="Maf_flag10_N"/>
    <property type="match status" value="1"/>
</dbReference>
<evidence type="ECO:0000313" key="4">
    <source>
        <dbReference type="Proteomes" id="UP001172911"/>
    </source>
</evidence>
<dbReference type="InterPro" id="IPR045376">
    <property type="entry name" value="Maf_N"/>
</dbReference>
<sequence>MKIIDKNIQALKEKKYDFVEDLLAIKDVDNNENIRVLQSPMGHYVMYKKNPEGHYLQINSMYDPSEEANYTVRKLPKDMVRRIVIVIGVGMGYHLREVVKRINEKSVVIIIENNIDMLYHLLHHEDLTEEINSKNVSFIVGNKEKISIEVCRVVSSFTFNLNDILIITLPIMDLEYLKFCRLISQSIELQKTNKIFMMGNDTEDSLIGIRNNFLNCGELLKSPGIDELLSIAGDIYKNKPAVIVASGPSLNKNIHLLKEIQDKALIIACDGSLSLLQENGIEPHVVSSVERIFKTYQAFYENKKIPPNTVLMTIPVIRKEIFQCFKDNRKIVSIRKGEGINEWMSKVVPQKGKINAGTSVAHLCFSFAQAVGADPIILVGQDLAYSSGGYSHAEGVEIRERIINNKNTVYVKDYDGNNIPSTYVWRNFLAQFELYIDKCDALCIDATEGGAYINGTKIMKLQDVIEQYCSNDENIIPVYKLVESYNTTSAEVENGYVNYIKLIDKEISKFKKLIKTAKKAQIMAKKATKNFNKDVYTEEQLDKLYDSIEFVENMVKDITRDYVFMHAYQYTLRIVAIKVSLLGKGIEELSIDVLLNNIKLQQELIKEIINIGEQFIDTFNEARKIVEKSLDDHRKVYTPY</sequence>
<dbReference type="PANTHER" id="PTHR41786">
    <property type="entry name" value="MOTILITY ACCESSORY FACTOR MAF"/>
    <property type="match status" value="1"/>
</dbReference>
<dbReference type="EMBL" id="JARPTC010000021">
    <property type="protein sequence ID" value="MDO7788346.1"/>
    <property type="molecule type" value="Genomic_DNA"/>
</dbReference>
<dbReference type="AlphaFoldDB" id="A0AAW7ZH34"/>
<organism evidence="3 4">
    <name type="scientific">Desulforamulus aquiferis</name>
    <dbReference type="NCBI Taxonomy" id="1397668"/>
    <lineage>
        <taxon>Bacteria</taxon>
        <taxon>Bacillati</taxon>
        <taxon>Bacillota</taxon>
        <taxon>Clostridia</taxon>
        <taxon>Eubacteriales</taxon>
        <taxon>Peptococcaceae</taxon>
        <taxon>Desulforamulus</taxon>
    </lineage>
</organism>
<keyword evidence="4" id="KW-1185">Reference proteome</keyword>
<proteinExistence type="predicted"/>
<accession>A0AAW7ZH34</accession>
<protein>
    <submittedName>
        <fullName evidence="3">DUF115 domain-containing protein</fullName>
    </submittedName>
</protein>
<feature type="domain" description="6-hydroxymethylpterin diphosphokinase MptE-like" evidence="1">
    <location>
        <begin position="214"/>
        <end position="387"/>
    </location>
</feature>
<feature type="domain" description="Glycosyltransferase Maf N-terminal" evidence="2">
    <location>
        <begin position="47"/>
        <end position="142"/>
    </location>
</feature>
<dbReference type="PANTHER" id="PTHR41786:SF1">
    <property type="entry name" value="6-HYDROXYMETHYLPTERIN DIPHOSPHOKINASE MPTE-LIKE DOMAIN-CONTAINING PROTEIN"/>
    <property type="match status" value="1"/>
</dbReference>
<reference evidence="3" key="2">
    <citation type="submission" date="2023-03" db="EMBL/GenBank/DDBJ databases">
        <authorList>
            <person name="Zhang Z."/>
        </authorList>
    </citation>
    <scope>NUCLEOTIDE SEQUENCE</scope>
    <source>
        <strain evidence="3">DSA</strain>
    </source>
</reference>
<evidence type="ECO:0000259" key="1">
    <source>
        <dbReference type="Pfam" id="PF01973"/>
    </source>
</evidence>
<name>A0AAW7ZH34_9FIRM</name>
<dbReference type="RefSeq" id="WP_304544196.1">
    <property type="nucleotide sequence ID" value="NZ_JARPTC010000021.1"/>
</dbReference>
<reference evidence="3" key="1">
    <citation type="journal article" date="2023" name="J. Hazard. Mater.">
        <title>Anaerobic biodegradation of pyrene and benzo[a]pyrene by a new sulfate-reducing Desulforamulus aquiferis strain DSA.</title>
        <authorList>
            <person name="Zhang Z."/>
            <person name="Sun J."/>
            <person name="Gong X."/>
            <person name="Wang C."/>
            <person name="Wang H."/>
        </authorList>
    </citation>
    <scope>NUCLEOTIDE SEQUENCE</scope>
    <source>
        <strain evidence="3">DSA</strain>
    </source>
</reference>
<comment type="caution">
    <text evidence="3">The sequence shown here is derived from an EMBL/GenBank/DDBJ whole genome shotgun (WGS) entry which is preliminary data.</text>
</comment>
<evidence type="ECO:0000259" key="2">
    <source>
        <dbReference type="Pfam" id="PF20157"/>
    </source>
</evidence>